<keyword evidence="4" id="KW-0663">Pyridoxal phosphate</keyword>
<comment type="cofactor">
    <cofactor evidence="1">
        <name>pyridoxal 5'-phosphate</name>
        <dbReference type="ChEBI" id="CHEBI:597326"/>
    </cofactor>
</comment>
<sequence>MKQVKKISQRTAPLLEELIKYQCKKFHPFHVPGHKGGRGLLPQWQAYLGQGVFSLDLTEIEGLDDLHHPTGPIESAQNLAASLMGAQKAYFLVNGVTAGIHAAIMALCRPGDTIIIPRHAHRSVYEGVMLAGAKPVYLQPEMDENWGMPLGVTPEQAAEAIRTYPQGKALVMVHPTYQGLISDINGIGSIAKEAGIPLIADEAHGAHFKFSPSFPPAALECGAAIAVQGWHKTMGSFTQSGLLLLQDQNLPLKNYLSLLQSTSPSYLLMASLDAQRKQWAEKGSQMAEQILDLSRWFRRKVAQLKGMECLDEESLNTSCCTSFDSSKILLNSADLGLNGYQLAEELRNTYRIQPEMASLKGVLLIVTIGDGKEEIEYLWGALQDLAARFPIRKRKRTSSNFRYQMGKMVLLPGEAMHAPKMRIPLWEAAGYISGEFICPYPPGIPLVVPGEIITREVLDQIDQIKSWGGHIQGPGDASGKILAVLKE</sequence>
<dbReference type="InterPro" id="IPR015424">
    <property type="entry name" value="PyrdxlP-dep_Trfase"/>
</dbReference>
<organism evidence="8 9">
    <name type="scientific">Dehalobacterium formicoaceticum</name>
    <dbReference type="NCBI Taxonomy" id="51515"/>
    <lineage>
        <taxon>Bacteria</taxon>
        <taxon>Bacillati</taxon>
        <taxon>Bacillota</taxon>
        <taxon>Clostridia</taxon>
        <taxon>Eubacteriales</taxon>
        <taxon>Peptococcaceae</taxon>
        <taxon>Dehalobacterium</taxon>
    </lineage>
</organism>
<reference evidence="8 9" key="1">
    <citation type="submission" date="2022-08" db="EMBL/GenBank/DDBJ databases">
        <title>Proteogenomics of the novel Dehalobacterium formicoaceticum strain EZ94 highlights a key role of methyltransferases during anaerobic dichloromethane degradation.</title>
        <authorList>
            <person name="Wasmund K."/>
        </authorList>
    </citation>
    <scope>NUCLEOTIDE SEQUENCE [LARGE SCALE GENOMIC DNA]</scope>
    <source>
        <strain evidence="8 9">EZ94</strain>
    </source>
</reference>
<evidence type="ECO:0000313" key="9">
    <source>
        <dbReference type="Proteomes" id="UP001524944"/>
    </source>
</evidence>
<evidence type="ECO:0000256" key="2">
    <source>
        <dbReference type="ARBA" id="ARBA00010671"/>
    </source>
</evidence>
<dbReference type="InterPro" id="IPR008286">
    <property type="entry name" value="Prn/Lys/Arg_de-COase_C"/>
</dbReference>
<keyword evidence="8" id="KW-0808">Transferase</keyword>
<evidence type="ECO:0000256" key="3">
    <source>
        <dbReference type="ARBA" id="ARBA00022793"/>
    </source>
</evidence>
<keyword evidence="9" id="KW-1185">Reference proteome</keyword>
<keyword evidence="3" id="KW-0210">Decarboxylase</keyword>
<dbReference type="Proteomes" id="UP001524944">
    <property type="component" value="Unassembled WGS sequence"/>
</dbReference>
<dbReference type="RefSeq" id="WP_198306611.1">
    <property type="nucleotide sequence ID" value="NZ_CP022121.1"/>
</dbReference>
<dbReference type="SUPFAM" id="SSF53383">
    <property type="entry name" value="PLP-dependent transferases"/>
    <property type="match status" value="1"/>
</dbReference>
<protein>
    <submittedName>
        <fullName evidence="8">Aminotransferase class I/II-fold pyridoxal phosphate-dependent enzyme</fullName>
    </submittedName>
</protein>
<proteinExistence type="inferred from homology"/>
<accession>A0ABT1Y320</accession>
<evidence type="ECO:0000256" key="5">
    <source>
        <dbReference type="ARBA" id="ARBA00023239"/>
    </source>
</evidence>
<dbReference type="InterPro" id="IPR036633">
    <property type="entry name" value="Prn/Lys/Arg_de-COase_C_sf"/>
</dbReference>
<dbReference type="InterPro" id="IPR015421">
    <property type="entry name" value="PyrdxlP-dep_Trfase_major"/>
</dbReference>
<dbReference type="Pfam" id="PF01276">
    <property type="entry name" value="OKR_DC_1"/>
    <property type="match status" value="1"/>
</dbReference>
<feature type="domain" description="Orn/Lys/Arg decarboxylase C-terminal" evidence="7">
    <location>
        <begin position="416"/>
        <end position="466"/>
    </location>
</feature>
<dbReference type="Gene3D" id="3.40.640.10">
    <property type="entry name" value="Type I PLP-dependent aspartate aminotransferase-like (Major domain)"/>
    <property type="match status" value="1"/>
</dbReference>
<evidence type="ECO:0000259" key="6">
    <source>
        <dbReference type="Pfam" id="PF01276"/>
    </source>
</evidence>
<name>A0ABT1Y320_9FIRM</name>
<dbReference type="Gene3D" id="3.90.105.10">
    <property type="entry name" value="Molybdopterin biosynthesis moea protein, domain 2"/>
    <property type="match status" value="1"/>
</dbReference>
<comment type="caution">
    <text evidence="8">The sequence shown here is derived from an EMBL/GenBank/DDBJ whole genome shotgun (WGS) entry which is preliminary data.</text>
</comment>
<dbReference type="EMBL" id="JANPWE010000002">
    <property type="protein sequence ID" value="MCR6545271.1"/>
    <property type="molecule type" value="Genomic_DNA"/>
</dbReference>
<comment type="similarity">
    <text evidence="2">Belongs to the Orn/Lys/Arg decarboxylase class-I family.</text>
</comment>
<dbReference type="SUPFAM" id="SSF55904">
    <property type="entry name" value="Ornithine decarboxylase C-terminal domain"/>
    <property type="match status" value="1"/>
</dbReference>
<gene>
    <name evidence="8" type="ORF">NVS47_07040</name>
</gene>
<evidence type="ECO:0000259" key="7">
    <source>
        <dbReference type="Pfam" id="PF03711"/>
    </source>
</evidence>
<evidence type="ECO:0000256" key="4">
    <source>
        <dbReference type="ARBA" id="ARBA00022898"/>
    </source>
</evidence>
<keyword evidence="5" id="KW-0456">Lyase</keyword>
<dbReference type="PANTHER" id="PTHR43277">
    <property type="entry name" value="ARGININE DECARBOXYLASE"/>
    <property type="match status" value="1"/>
</dbReference>
<feature type="domain" description="Orn/Lys/Arg decarboxylases family 1 pyridoxal-P attachment site" evidence="6">
    <location>
        <begin position="13"/>
        <end position="323"/>
    </location>
</feature>
<dbReference type="GO" id="GO:0008483">
    <property type="term" value="F:transaminase activity"/>
    <property type="evidence" value="ECO:0007669"/>
    <property type="project" value="UniProtKB-KW"/>
</dbReference>
<evidence type="ECO:0000256" key="1">
    <source>
        <dbReference type="ARBA" id="ARBA00001933"/>
    </source>
</evidence>
<dbReference type="PANTHER" id="PTHR43277:SF4">
    <property type="entry name" value="ARGININE DECARBOXYLASE"/>
    <property type="match status" value="1"/>
</dbReference>
<evidence type="ECO:0000313" key="8">
    <source>
        <dbReference type="EMBL" id="MCR6545271.1"/>
    </source>
</evidence>
<dbReference type="InterPro" id="IPR052357">
    <property type="entry name" value="Orn_Lys_Arg_decarboxylase-I"/>
</dbReference>
<keyword evidence="8" id="KW-0032">Aminotransferase</keyword>
<dbReference type="InterPro" id="IPR000310">
    <property type="entry name" value="Orn/Lys/Arg_deCO2ase_major_dom"/>
</dbReference>
<dbReference type="Pfam" id="PF03711">
    <property type="entry name" value="OKR_DC_1_C"/>
    <property type="match status" value="1"/>
</dbReference>